<sequence length="49" mass="5557">MHSKLEFIESPVPQNIGTTISSQETLSKHQINICDSCMRSNFSNQVTKF</sequence>
<reference evidence="1 2" key="1">
    <citation type="submission" date="2021-06" db="EMBL/GenBank/DDBJ databases">
        <authorList>
            <person name="Kallberg Y."/>
            <person name="Tangrot J."/>
            <person name="Rosling A."/>
        </authorList>
    </citation>
    <scope>NUCLEOTIDE SEQUENCE [LARGE SCALE GENOMIC DNA]</scope>
    <source>
        <strain evidence="1 2">120-4 pot B 10/14</strain>
    </source>
</reference>
<keyword evidence="2" id="KW-1185">Reference proteome</keyword>
<organism evidence="1 2">
    <name type="scientific">Gigaspora margarita</name>
    <dbReference type="NCBI Taxonomy" id="4874"/>
    <lineage>
        <taxon>Eukaryota</taxon>
        <taxon>Fungi</taxon>
        <taxon>Fungi incertae sedis</taxon>
        <taxon>Mucoromycota</taxon>
        <taxon>Glomeromycotina</taxon>
        <taxon>Glomeromycetes</taxon>
        <taxon>Diversisporales</taxon>
        <taxon>Gigasporaceae</taxon>
        <taxon>Gigaspora</taxon>
    </lineage>
</organism>
<evidence type="ECO:0000313" key="1">
    <source>
        <dbReference type="EMBL" id="CAG8496078.1"/>
    </source>
</evidence>
<gene>
    <name evidence="1" type="ORF">GMARGA_LOCUS1963</name>
</gene>
<accession>A0ABM8W0V5</accession>
<dbReference type="Proteomes" id="UP000789901">
    <property type="component" value="Unassembled WGS sequence"/>
</dbReference>
<dbReference type="EMBL" id="CAJVQB010000570">
    <property type="protein sequence ID" value="CAG8496078.1"/>
    <property type="molecule type" value="Genomic_DNA"/>
</dbReference>
<name>A0ABM8W0V5_GIGMA</name>
<protein>
    <submittedName>
        <fullName evidence="1">4722_t:CDS:1</fullName>
    </submittedName>
</protein>
<proteinExistence type="predicted"/>
<comment type="caution">
    <text evidence="1">The sequence shown here is derived from an EMBL/GenBank/DDBJ whole genome shotgun (WGS) entry which is preliminary data.</text>
</comment>
<evidence type="ECO:0000313" key="2">
    <source>
        <dbReference type="Proteomes" id="UP000789901"/>
    </source>
</evidence>